<dbReference type="SUPFAM" id="SSF141986">
    <property type="entry name" value="LD-carboxypeptidase A C-terminal domain-like"/>
    <property type="match status" value="1"/>
</dbReference>
<feature type="domain" description="LD-carboxypeptidase C-terminal" evidence="8">
    <location>
        <begin position="170"/>
        <end position="285"/>
    </location>
</feature>
<feature type="active site" description="Charge relay system" evidence="6">
    <location>
        <position position="201"/>
    </location>
</feature>
<dbReference type="GO" id="GO:0008236">
    <property type="term" value="F:serine-type peptidase activity"/>
    <property type="evidence" value="ECO:0007669"/>
    <property type="project" value="UniProtKB-KW"/>
</dbReference>
<keyword evidence="10" id="KW-1185">Reference proteome</keyword>
<accession>A0A4Q7PF41</accession>
<keyword evidence="4" id="KW-0378">Hydrolase</keyword>
<dbReference type="InterPro" id="IPR027478">
    <property type="entry name" value="LdcA_N"/>
</dbReference>
<protein>
    <submittedName>
        <fullName evidence="9">Muramoyltetrapeptide carboxypeptidase</fullName>
    </submittedName>
</protein>
<dbReference type="GO" id="GO:0006508">
    <property type="term" value="P:proteolysis"/>
    <property type="evidence" value="ECO:0007669"/>
    <property type="project" value="UniProtKB-KW"/>
</dbReference>
<feature type="active site" description="Nucleophile" evidence="6">
    <location>
        <position position="109"/>
    </location>
</feature>
<dbReference type="InterPro" id="IPR003507">
    <property type="entry name" value="S66_fam"/>
</dbReference>
<dbReference type="InterPro" id="IPR040449">
    <property type="entry name" value="Peptidase_S66_N"/>
</dbReference>
<reference evidence="9 10" key="1">
    <citation type="submission" date="2019-02" db="EMBL/GenBank/DDBJ databases">
        <title>Genomic Encyclopedia of Type Strains, Phase IV (KMG-IV): sequencing the most valuable type-strain genomes for metagenomic binning, comparative biology and taxonomic classification.</title>
        <authorList>
            <person name="Goeker M."/>
        </authorList>
    </citation>
    <scope>NUCLEOTIDE SEQUENCE [LARGE SCALE GENOMIC DNA]</scope>
    <source>
        <strain evidence="9 10">DSM 17196</strain>
    </source>
</reference>
<name>A0A4Q7PF41_9FLAO</name>
<comment type="caution">
    <text evidence="9">The sequence shown here is derived from an EMBL/GenBank/DDBJ whole genome shotgun (WGS) entry which is preliminary data.</text>
</comment>
<evidence type="ECO:0000256" key="4">
    <source>
        <dbReference type="ARBA" id="ARBA00022801"/>
    </source>
</evidence>
<dbReference type="OrthoDB" id="9807329at2"/>
<dbReference type="Pfam" id="PF02016">
    <property type="entry name" value="Peptidase_S66"/>
    <property type="match status" value="1"/>
</dbReference>
<dbReference type="PANTHER" id="PTHR30237">
    <property type="entry name" value="MURAMOYLTETRAPEPTIDE CARBOXYPEPTIDASE"/>
    <property type="match status" value="1"/>
</dbReference>
<keyword evidence="3" id="KW-0645">Protease</keyword>
<proteinExistence type="inferred from homology"/>
<dbReference type="Pfam" id="PF17676">
    <property type="entry name" value="Peptidase_S66C"/>
    <property type="match status" value="1"/>
</dbReference>
<sequence length="297" mass="32849">MLKPTFLTKGDKIGIVSTARKVSSKEIKASLKLIASWGLVPILGKTIDKEYHQFAGTDNERSADFQSMIDNDEIAAVWCARGGYGTVRVIDEIDFSKFKQQPKWIIGYSDITVLHTHIHNLGVATMHAPMPIDLHKCLPSAIEGFKNSIFGTPKKLVFKGYTGNRQGHMQGELIGGNLSMLYSLCGSASAIETTNKIICIEDLDEYLYHVDRMAQNLKRNAFFENIAGLLIGGMTKMHDNTVPFGKDALQIIAEIVSDYNFPVAFNCPFGHVKNNQTLLFGTEVAVQVGETVTLNYL</sequence>
<organism evidence="9 10">
    <name type="scientific">Aquimarina brevivitae</name>
    <dbReference type="NCBI Taxonomy" id="323412"/>
    <lineage>
        <taxon>Bacteria</taxon>
        <taxon>Pseudomonadati</taxon>
        <taxon>Bacteroidota</taxon>
        <taxon>Flavobacteriia</taxon>
        <taxon>Flavobacteriales</taxon>
        <taxon>Flavobacteriaceae</taxon>
        <taxon>Aquimarina</taxon>
    </lineage>
</organism>
<dbReference type="Gene3D" id="3.50.30.60">
    <property type="entry name" value="LD-carboxypeptidase A C-terminal domain-like"/>
    <property type="match status" value="1"/>
</dbReference>
<dbReference type="InterPro" id="IPR029062">
    <property type="entry name" value="Class_I_gatase-like"/>
</dbReference>
<evidence type="ECO:0000256" key="1">
    <source>
        <dbReference type="ARBA" id="ARBA00010233"/>
    </source>
</evidence>
<evidence type="ECO:0000259" key="8">
    <source>
        <dbReference type="Pfam" id="PF17676"/>
    </source>
</evidence>
<evidence type="ECO:0000259" key="7">
    <source>
        <dbReference type="Pfam" id="PF02016"/>
    </source>
</evidence>
<feature type="active site" description="Charge relay system" evidence="6">
    <location>
        <position position="271"/>
    </location>
</feature>
<dbReference type="RefSeq" id="WP_130284928.1">
    <property type="nucleotide sequence ID" value="NZ_SGXE01000001.1"/>
</dbReference>
<evidence type="ECO:0000313" key="10">
    <source>
        <dbReference type="Proteomes" id="UP000292262"/>
    </source>
</evidence>
<dbReference type="AlphaFoldDB" id="A0A4Q7PF41"/>
<dbReference type="EMBL" id="SGXE01000001">
    <property type="protein sequence ID" value="RZS99064.1"/>
    <property type="molecule type" value="Genomic_DNA"/>
</dbReference>
<keyword evidence="2 9" id="KW-0121">Carboxypeptidase</keyword>
<dbReference type="Proteomes" id="UP000292262">
    <property type="component" value="Unassembled WGS sequence"/>
</dbReference>
<dbReference type="GO" id="GO:0004180">
    <property type="term" value="F:carboxypeptidase activity"/>
    <property type="evidence" value="ECO:0007669"/>
    <property type="project" value="UniProtKB-KW"/>
</dbReference>
<dbReference type="InterPro" id="IPR027461">
    <property type="entry name" value="Carboxypeptidase_A_C_sf"/>
</dbReference>
<dbReference type="SUPFAM" id="SSF52317">
    <property type="entry name" value="Class I glutamine amidotransferase-like"/>
    <property type="match status" value="1"/>
</dbReference>
<evidence type="ECO:0000256" key="5">
    <source>
        <dbReference type="ARBA" id="ARBA00022825"/>
    </source>
</evidence>
<comment type="similarity">
    <text evidence="1">Belongs to the peptidase S66 family.</text>
</comment>
<dbReference type="PIRSF" id="PIRSF028757">
    <property type="entry name" value="LD-carboxypeptidase"/>
    <property type="match status" value="1"/>
</dbReference>
<dbReference type="PANTHER" id="PTHR30237:SF2">
    <property type="entry name" value="MUREIN TETRAPEPTIDE CARBOXYPEPTIDASE"/>
    <property type="match status" value="1"/>
</dbReference>
<evidence type="ECO:0000256" key="3">
    <source>
        <dbReference type="ARBA" id="ARBA00022670"/>
    </source>
</evidence>
<evidence type="ECO:0000313" key="9">
    <source>
        <dbReference type="EMBL" id="RZS99064.1"/>
    </source>
</evidence>
<evidence type="ECO:0000256" key="6">
    <source>
        <dbReference type="PIRSR" id="PIRSR028757-1"/>
    </source>
</evidence>
<keyword evidence="5" id="KW-0720">Serine protease</keyword>
<feature type="domain" description="LD-carboxypeptidase N-terminal" evidence="7">
    <location>
        <begin position="13"/>
        <end position="128"/>
    </location>
</feature>
<dbReference type="CDD" id="cd07025">
    <property type="entry name" value="Peptidase_S66"/>
    <property type="match status" value="1"/>
</dbReference>
<dbReference type="InterPro" id="IPR040921">
    <property type="entry name" value="Peptidase_S66C"/>
</dbReference>
<gene>
    <name evidence="9" type="ORF">EV197_0268</name>
</gene>
<dbReference type="Gene3D" id="3.40.50.10740">
    <property type="entry name" value="Class I glutamine amidotransferase-like"/>
    <property type="match status" value="1"/>
</dbReference>
<evidence type="ECO:0000256" key="2">
    <source>
        <dbReference type="ARBA" id="ARBA00022645"/>
    </source>
</evidence>